<evidence type="ECO:0000313" key="7">
    <source>
        <dbReference type="Proteomes" id="UP000216885"/>
    </source>
</evidence>
<dbReference type="NCBIfam" id="NF007232">
    <property type="entry name" value="PRK09651.1"/>
    <property type="match status" value="1"/>
</dbReference>
<dbReference type="Pfam" id="PF04542">
    <property type="entry name" value="Sigma70_r2"/>
    <property type="match status" value="1"/>
</dbReference>
<evidence type="ECO:0000256" key="4">
    <source>
        <dbReference type="ARBA" id="ARBA00023163"/>
    </source>
</evidence>
<evidence type="ECO:0000259" key="5">
    <source>
        <dbReference type="PROSITE" id="PS00622"/>
    </source>
</evidence>
<evidence type="ECO:0000256" key="3">
    <source>
        <dbReference type="ARBA" id="ARBA00023082"/>
    </source>
</evidence>
<gene>
    <name evidence="6" type="ORF">CAL20_16975</name>
</gene>
<dbReference type="Proteomes" id="UP000216885">
    <property type="component" value="Unassembled WGS sequence"/>
</dbReference>
<sequence>MSLPAVPARSSPPSATECVGTLYQSHHPWLNSWLRRKLGDQHDAADVAHDTFVRVMQSRLADRIQEPRSYLTTIARGLVVDLWRRRALEQAYLQVLQTLPVEHQPSLEAQALIQEQLTQLDRMLNGLGAKVKQAFLLSVIEGATYPAIAQRLGISERTVSHYMTRAMERCCLLMD</sequence>
<dbReference type="SUPFAM" id="SSF88659">
    <property type="entry name" value="Sigma3 and sigma4 domains of RNA polymerase sigma factors"/>
    <property type="match status" value="1"/>
</dbReference>
<comment type="similarity">
    <text evidence="1">Belongs to the sigma-70 factor family. ECF subfamily.</text>
</comment>
<dbReference type="NCBIfam" id="TIGR02937">
    <property type="entry name" value="sigma70-ECF"/>
    <property type="match status" value="1"/>
</dbReference>
<evidence type="ECO:0000313" key="6">
    <source>
        <dbReference type="EMBL" id="OZI54664.1"/>
    </source>
</evidence>
<dbReference type="PANTHER" id="PTHR43133">
    <property type="entry name" value="RNA POLYMERASE ECF-TYPE SIGMA FACTO"/>
    <property type="match status" value="1"/>
</dbReference>
<dbReference type="InterPro" id="IPR013324">
    <property type="entry name" value="RNA_pol_sigma_r3/r4-like"/>
</dbReference>
<dbReference type="SUPFAM" id="SSF88946">
    <property type="entry name" value="Sigma2 domain of RNA polymerase sigma factors"/>
    <property type="match status" value="1"/>
</dbReference>
<reference evidence="6 7" key="1">
    <citation type="submission" date="2017-05" db="EMBL/GenBank/DDBJ databases">
        <title>Complete and WGS of Bordetella genogroups.</title>
        <authorList>
            <person name="Spilker T."/>
            <person name="LiPuma J."/>
        </authorList>
    </citation>
    <scope>NUCLEOTIDE SEQUENCE [LARGE SCALE GENOMIC DNA]</scope>
    <source>
        <strain evidence="6 7">AU9919</strain>
    </source>
</reference>
<dbReference type="EMBL" id="NEVQ01000016">
    <property type="protein sequence ID" value="OZI54664.1"/>
    <property type="molecule type" value="Genomic_DNA"/>
</dbReference>
<dbReference type="Gene3D" id="1.10.10.10">
    <property type="entry name" value="Winged helix-like DNA-binding domain superfamily/Winged helix DNA-binding domain"/>
    <property type="match status" value="1"/>
</dbReference>
<keyword evidence="7" id="KW-1185">Reference proteome</keyword>
<dbReference type="Pfam" id="PF08281">
    <property type="entry name" value="Sigma70_r4_2"/>
    <property type="match status" value="1"/>
</dbReference>
<dbReference type="InterPro" id="IPR014284">
    <property type="entry name" value="RNA_pol_sigma-70_dom"/>
</dbReference>
<accession>A0A261TY95</accession>
<dbReference type="InterPro" id="IPR007627">
    <property type="entry name" value="RNA_pol_sigma70_r2"/>
</dbReference>
<protein>
    <submittedName>
        <fullName evidence="6">RNA polymerase subunit sigma</fullName>
    </submittedName>
</protein>
<dbReference type="InterPro" id="IPR036388">
    <property type="entry name" value="WH-like_DNA-bd_sf"/>
</dbReference>
<dbReference type="GO" id="GO:0003677">
    <property type="term" value="F:DNA binding"/>
    <property type="evidence" value="ECO:0007669"/>
    <property type="project" value="InterPro"/>
</dbReference>
<dbReference type="PROSITE" id="PS00622">
    <property type="entry name" value="HTH_LUXR_1"/>
    <property type="match status" value="1"/>
</dbReference>
<dbReference type="RefSeq" id="WP_094838460.1">
    <property type="nucleotide sequence ID" value="NZ_NEVQ01000016.1"/>
</dbReference>
<comment type="caution">
    <text evidence="6">The sequence shown here is derived from an EMBL/GenBank/DDBJ whole genome shotgun (WGS) entry which is preliminary data.</text>
</comment>
<dbReference type="GO" id="GO:0016987">
    <property type="term" value="F:sigma factor activity"/>
    <property type="evidence" value="ECO:0007669"/>
    <property type="project" value="UniProtKB-KW"/>
</dbReference>
<dbReference type="InterPro" id="IPR013249">
    <property type="entry name" value="RNA_pol_sigma70_r4_t2"/>
</dbReference>
<feature type="domain" description="HTH luxR-type" evidence="5">
    <location>
        <begin position="142"/>
        <end position="169"/>
    </location>
</feature>
<keyword evidence="3" id="KW-0731">Sigma factor</keyword>
<evidence type="ECO:0000256" key="2">
    <source>
        <dbReference type="ARBA" id="ARBA00023015"/>
    </source>
</evidence>
<dbReference type="GO" id="GO:0006352">
    <property type="term" value="P:DNA-templated transcription initiation"/>
    <property type="evidence" value="ECO:0007669"/>
    <property type="project" value="InterPro"/>
</dbReference>
<dbReference type="PANTHER" id="PTHR43133:SF63">
    <property type="entry name" value="RNA POLYMERASE SIGMA FACTOR FECI-RELATED"/>
    <property type="match status" value="1"/>
</dbReference>
<dbReference type="AlphaFoldDB" id="A0A261TY95"/>
<keyword evidence="4" id="KW-0804">Transcription</keyword>
<dbReference type="InterPro" id="IPR000792">
    <property type="entry name" value="Tscrpt_reg_LuxR_C"/>
</dbReference>
<keyword evidence="2" id="KW-0805">Transcription regulation</keyword>
<organism evidence="6 7">
    <name type="scientific">Bordetella genomosp. 4</name>
    <dbReference type="NCBI Taxonomy" id="463044"/>
    <lineage>
        <taxon>Bacteria</taxon>
        <taxon>Pseudomonadati</taxon>
        <taxon>Pseudomonadota</taxon>
        <taxon>Betaproteobacteria</taxon>
        <taxon>Burkholderiales</taxon>
        <taxon>Alcaligenaceae</taxon>
        <taxon>Bordetella</taxon>
    </lineage>
</organism>
<name>A0A261TY95_9BORD</name>
<proteinExistence type="inferred from homology"/>
<evidence type="ECO:0000256" key="1">
    <source>
        <dbReference type="ARBA" id="ARBA00010641"/>
    </source>
</evidence>
<dbReference type="InterPro" id="IPR013325">
    <property type="entry name" value="RNA_pol_sigma_r2"/>
</dbReference>
<dbReference type="InterPro" id="IPR039425">
    <property type="entry name" value="RNA_pol_sigma-70-like"/>
</dbReference>
<dbReference type="Gene3D" id="1.10.1740.10">
    <property type="match status" value="1"/>
</dbReference>